<reference evidence="5 6" key="1">
    <citation type="submission" date="2015-07" db="EMBL/GenBank/DDBJ databases">
        <title>Genome sequencing of Kibdelosporangium phytohabitans.</title>
        <authorList>
            <person name="Qin S."/>
            <person name="Xing K."/>
        </authorList>
    </citation>
    <scope>NUCLEOTIDE SEQUENCE [LARGE SCALE GENOMIC DNA]</scope>
    <source>
        <strain evidence="5 6">KLBMP1111</strain>
    </source>
</reference>
<dbReference type="PANTHER" id="PTHR43782:SF3">
    <property type="entry name" value="ARGINASE"/>
    <property type="match status" value="1"/>
</dbReference>
<dbReference type="AlphaFoldDB" id="A0A0N9HNP6"/>
<dbReference type="STRING" id="860235.AOZ06_18300"/>
<keyword evidence="1" id="KW-0479">Metal-binding</keyword>
<evidence type="ECO:0000256" key="3">
    <source>
        <dbReference type="ARBA" id="ARBA00023211"/>
    </source>
</evidence>
<dbReference type="Pfam" id="PF00491">
    <property type="entry name" value="Arginase"/>
    <property type="match status" value="1"/>
</dbReference>
<evidence type="ECO:0000256" key="4">
    <source>
        <dbReference type="PROSITE-ProRule" id="PRU00742"/>
    </source>
</evidence>
<dbReference type="PANTHER" id="PTHR43782">
    <property type="entry name" value="ARGINASE"/>
    <property type="match status" value="1"/>
</dbReference>
<dbReference type="CDD" id="cd09999">
    <property type="entry name" value="Arginase-like_1"/>
    <property type="match status" value="1"/>
</dbReference>
<evidence type="ECO:0000313" key="5">
    <source>
        <dbReference type="EMBL" id="ALG08611.1"/>
    </source>
</evidence>
<dbReference type="InterPro" id="IPR006035">
    <property type="entry name" value="Ureohydrolase"/>
</dbReference>
<evidence type="ECO:0000256" key="2">
    <source>
        <dbReference type="ARBA" id="ARBA00022801"/>
    </source>
</evidence>
<keyword evidence="3" id="KW-0464">Manganese</keyword>
<sequence length="242" mass="25206">MAGARRAAELVAADALVTVPVPDTSSDKQDGIRALASIKENLDLTREALAGIDDLVITVGGDCGVDLVPIAAAGARHGDALTVLWFDAHPDCFTGDTLPSGAFHGMVVRTLLGDGPAALTQEHLLTARQVVLAGLRAGEASEYEYIERAGIRTVGVDDLDAVLDGLSGPVYVHVDLDVLEPTRFGSVCYPEPDGVLPERLTDVISRLGDVVGAGITEHAPADGDVRADEAEVIRQLGAALTR</sequence>
<dbReference type="EMBL" id="CP012752">
    <property type="protein sequence ID" value="ALG08611.1"/>
    <property type="molecule type" value="Genomic_DNA"/>
</dbReference>
<dbReference type="KEGG" id="kphy:AOZ06_18300"/>
<evidence type="ECO:0000256" key="1">
    <source>
        <dbReference type="ARBA" id="ARBA00022723"/>
    </source>
</evidence>
<dbReference type="PRINTS" id="PR00116">
    <property type="entry name" value="ARGINASE"/>
</dbReference>
<accession>A0A0N9HNP6</accession>
<dbReference type="SUPFAM" id="SSF52768">
    <property type="entry name" value="Arginase/deacetylase"/>
    <property type="match status" value="1"/>
</dbReference>
<dbReference type="PROSITE" id="PS51409">
    <property type="entry name" value="ARGINASE_2"/>
    <property type="match status" value="1"/>
</dbReference>
<keyword evidence="2" id="KW-0378">Hydrolase</keyword>
<dbReference type="Gene3D" id="3.40.800.10">
    <property type="entry name" value="Ureohydrolase domain"/>
    <property type="match status" value="1"/>
</dbReference>
<dbReference type="GO" id="GO:0005829">
    <property type="term" value="C:cytosol"/>
    <property type="evidence" value="ECO:0007669"/>
    <property type="project" value="TreeGrafter"/>
</dbReference>
<organism evidence="5 6">
    <name type="scientific">Kibdelosporangium phytohabitans</name>
    <dbReference type="NCBI Taxonomy" id="860235"/>
    <lineage>
        <taxon>Bacteria</taxon>
        <taxon>Bacillati</taxon>
        <taxon>Actinomycetota</taxon>
        <taxon>Actinomycetes</taxon>
        <taxon>Pseudonocardiales</taxon>
        <taxon>Pseudonocardiaceae</taxon>
        <taxon>Kibdelosporangium</taxon>
    </lineage>
</organism>
<comment type="similarity">
    <text evidence="4">Belongs to the arginase family.</text>
</comment>
<keyword evidence="6" id="KW-1185">Reference proteome</keyword>
<name>A0A0N9HNP6_9PSEU</name>
<proteinExistence type="inferred from homology"/>
<dbReference type="InterPro" id="IPR023696">
    <property type="entry name" value="Ureohydrolase_dom_sf"/>
</dbReference>
<dbReference type="GO" id="GO:0004053">
    <property type="term" value="F:arginase activity"/>
    <property type="evidence" value="ECO:0007669"/>
    <property type="project" value="TreeGrafter"/>
</dbReference>
<dbReference type="Proteomes" id="UP000063699">
    <property type="component" value="Chromosome"/>
</dbReference>
<protein>
    <submittedName>
        <fullName evidence="5">Arginase</fullName>
    </submittedName>
</protein>
<gene>
    <name evidence="5" type="ORF">AOZ06_18300</name>
</gene>
<evidence type="ECO:0000313" key="6">
    <source>
        <dbReference type="Proteomes" id="UP000063699"/>
    </source>
</evidence>
<dbReference type="GO" id="GO:0030145">
    <property type="term" value="F:manganese ion binding"/>
    <property type="evidence" value="ECO:0007669"/>
    <property type="project" value="TreeGrafter"/>
</dbReference>